<reference evidence="1 2" key="1">
    <citation type="submission" date="2020-07" db="EMBL/GenBank/DDBJ databases">
        <title>Sequencing the genomes of 1000 actinobacteria strains.</title>
        <authorList>
            <person name="Klenk H.-P."/>
        </authorList>
    </citation>
    <scope>NUCLEOTIDE SEQUENCE [LARGE SCALE GENOMIC DNA]</scope>
    <source>
        <strain evidence="1 2">DSM 21350</strain>
    </source>
</reference>
<dbReference type="GO" id="GO:0000287">
    <property type="term" value="F:magnesium ion binding"/>
    <property type="evidence" value="ECO:0007669"/>
    <property type="project" value="TreeGrafter"/>
</dbReference>
<evidence type="ECO:0000313" key="2">
    <source>
        <dbReference type="Proteomes" id="UP000535511"/>
    </source>
</evidence>
<dbReference type="EMBL" id="JACCBG010000001">
    <property type="protein sequence ID" value="NYD43828.1"/>
    <property type="molecule type" value="Genomic_DNA"/>
</dbReference>
<sequence>MSAAESSPAHRPRLVATDLDGTLVRSDGTVSPYTREVLTQVERLGVPVVFVTGRPLRWAEEVFEYVGDHGLAVVSNGALVWDVAGARPRLERPIDPALGLEMCRMLREAVPGTSYAVETLAGIGLEPAFLERHPLPEEARRAEIEQLFTEPALKLLARHERLAPQEFWDLAEEVVRGRLVITWSSATALLEISGPEVTKATTLALLCAELGVAAGDVLAFGDMPNDLPMLRWAGTSYAMADAHPTVTEAASHVAPGHDEDGVARVLAGVFDL</sequence>
<proteinExistence type="predicted"/>
<keyword evidence="2" id="KW-1185">Reference proteome</keyword>
<organism evidence="1 2">
    <name type="scientific">Nocardioides panaciterrulae</name>
    <dbReference type="NCBI Taxonomy" id="661492"/>
    <lineage>
        <taxon>Bacteria</taxon>
        <taxon>Bacillati</taxon>
        <taxon>Actinomycetota</taxon>
        <taxon>Actinomycetes</taxon>
        <taxon>Propionibacteriales</taxon>
        <taxon>Nocardioidaceae</taxon>
        <taxon>Nocardioides</taxon>
    </lineage>
</organism>
<dbReference type="AlphaFoldDB" id="A0A7Y9E9R4"/>
<dbReference type="RefSeq" id="WP_179665301.1">
    <property type="nucleotide sequence ID" value="NZ_JACCBG010000001.1"/>
</dbReference>
<dbReference type="CDD" id="cd07516">
    <property type="entry name" value="HAD_Pase"/>
    <property type="match status" value="1"/>
</dbReference>
<dbReference type="GO" id="GO:0016791">
    <property type="term" value="F:phosphatase activity"/>
    <property type="evidence" value="ECO:0007669"/>
    <property type="project" value="TreeGrafter"/>
</dbReference>
<dbReference type="InterPro" id="IPR023214">
    <property type="entry name" value="HAD_sf"/>
</dbReference>
<dbReference type="Proteomes" id="UP000535511">
    <property type="component" value="Unassembled WGS sequence"/>
</dbReference>
<protein>
    <recommendedName>
        <fullName evidence="3">HAD family phosphatase</fullName>
    </recommendedName>
</protein>
<evidence type="ECO:0000313" key="1">
    <source>
        <dbReference type="EMBL" id="NYD43828.1"/>
    </source>
</evidence>
<name>A0A7Y9E9R4_9ACTN</name>
<dbReference type="Gene3D" id="3.40.50.1000">
    <property type="entry name" value="HAD superfamily/HAD-like"/>
    <property type="match status" value="1"/>
</dbReference>
<dbReference type="PANTHER" id="PTHR10000">
    <property type="entry name" value="PHOSPHOSERINE PHOSPHATASE"/>
    <property type="match status" value="1"/>
</dbReference>
<accession>A0A7Y9E9R4</accession>
<dbReference type="Gene3D" id="3.30.1240.10">
    <property type="match status" value="1"/>
</dbReference>
<dbReference type="Pfam" id="PF08282">
    <property type="entry name" value="Hydrolase_3"/>
    <property type="match status" value="1"/>
</dbReference>
<dbReference type="PANTHER" id="PTHR10000:SF8">
    <property type="entry name" value="HAD SUPERFAMILY HYDROLASE-LIKE, TYPE 3"/>
    <property type="match status" value="1"/>
</dbReference>
<dbReference type="InterPro" id="IPR036412">
    <property type="entry name" value="HAD-like_sf"/>
</dbReference>
<dbReference type="SUPFAM" id="SSF56784">
    <property type="entry name" value="HAD-like"/>
    <property type="match status" value="1"/>
</dbReference>
<dbReference type="GO" id="GO:0005829">
    <property type="term" value="C:cytosol"/>
    <property type="evidence" value="ECO:0007669"/>
    <property type="project" value="TreeGrafter"/>
</dbReference>
<gene>
    <name evidence="1" type="ORF">BJZ21_003911</name>
</gene>
<comment type="caution">
    <text evidence="1">The sequence shown here is derived from an EMBL/GenBank/DDBJ whole genome shotgun (WGS) entry which is preliminary data.</text>
</comment>
<evidence type="ECO:0008006" key="3">
    <source>
        <dbReference type="Google" id="ProtNLM"/>
    </source>
</evidence>